<feature type="transmembrane region" description="Helical" evidence="2">
    <location>
        <begin position="588"/>
        <end position="610"/>
    </location>
</feature>
<sequence>MQSLSSDAILMKSSSLQISNSSFFKEECQILSIAIQLYKIQQLIVLSLTLEEEYSSVAVILLEFTRILAQSGEKYPYQIVLEFLDYQNERVTNDQNLIVKLSEVNLKQNSVIGQNQKKAVQGVAILDNIYFIGKPGSKNAQFKLYSPSIDTDYMKAIYQIQDEVQINEVILELDFQSCSEGQVEVNLICYPCAAGTYNFFKDQQQCNDCLPHADCLGGNKLFVRNGFWRSSNISTEIHQCLNTNACIGGLMLNDSEANPLCQQGYGGNLCHTCQKINGVQYSRTKKDICEVCPESRVNIVFLQALLLILLYLIFLLSWPQPLDQFFSSFSYVGASIQNLLYFECIFDDQVFENKSNSFVFLQTLIIGLLPLMLMVFFSIGFILYIIFRRINASIFFDWFAIMGICVIYFTHPTLSRAVMNIYICMEINQGEYWLVSDLSVRCWSGDHLTLSLLVGLPFGIFWIIIVPFLGFYYLYQKKEHLTNKYFNDRFKILCSGLKQDYYYWEFFNISRKIALTFINVFLQTQLPLFKSMVGILFLGGIYRLQDRYKPYENPMINELEKREMISVFISFYFSLYFLNNEFQAWSQLSALAIIIMFNAWFMVLWFYLVLIQFKYNLTYKLANKIRHFTLLKIEPINIGLRMKVDSLVLFDKMADQFQEQIKNQTLITLNDQNSLRSAKQPIQNNTRKIQQQQKVNISFVNRNSQRYKQDQNQSDLKISDELEDIFSQRNSNYSKRVREFSISEHSSSRKDFRLDSSKIPVLQDISIRSFDINEELQKPKNPSKISKSRFNKNHYKIQK</sequence>
<dbReference type="EMBL" id="CCKQ01010958">
    <property type="protein sequence ID" value="CDW82482.1"/>
    <property type="molecule type" value="Genomic_DNA"/>
</dbReference>
<keyword evidence="2" id="KW-1133">Transmembrane helix</keyword>
<gene>
    <name evidence="3" type="primary">Contig782.g855</name>
    <name evidence="3" type="ORF">STYLEM_11515</name>
</gene>
<dbReference type="AlphaFoldDB" id="A0A078AM35"/>
<feature type="transmembrane region" description="Helical" evidence="2">
    <location>
        <begin position="394"/>
        <end position="411"/>
    </location>
</feature>
<keyword evidence="4" id="KW-1185">Reference proteome</keyword>
<feature type="compositionally biased region" description="Basic residues" evidence="1">
    <location>
        <begin position="786"/>
        <end position="799"/>
    </location>
</feature>
<name>A0A078AM35_STYLE</name>
<dbReference type="InParanoid" id="A0A078AM35"/>
<dbReference type="PANTHER" id="PTHR11319:SF35">
    <property type="entry name" value="OUTER MEMBRANE PROTEIN PMPC-RELATED"/>
    <property type="match status" value="1"/>
</dbReference>
<feature type="transmembrane region" description="Helical" evidence="2">
    <location>
        <begin position="299"/>
        <end position="318"/>
    </location>
</feature>
<evidence type="ECO:0000313" key="3">
    <source>
        <dbReference type="EMBL" id="CDW82482.1"/>
    </source>
</evidence>
<evidence type="ECO:0000256" key="2">
    <source>
        <dbReference type="SAM" id="Phobius"/>
    </source>
</evidence>
<feature type="transmembrane region" description="Helical" evidence="2">
    <location>
        <begin position="448"/>
        <end position="475"/>
    </location>
</feature>
<keyword evidence="2" id="KW-0812">Transmembrane</keyword>
<dbReference type="Proteomes" id="UP000039865">
    <property type="component" value="Unassembled WGS sequence"/>
</dbReference>
<evidence type="ECO:0008006" key="5">
    <source>
        <dbReference type="Google" id="ProtNLM"/>
    </source>
</evidence>
<feature type="transmembrane region" description="Helical" evidence="2">
    <location>
        <begin position="362"/>
        <end position="387"/>
    </location>
</feature>
<organism evidence="3 4">
    <name type="scientific">Stylonychia lemnae</name>
    <name type="common">Ciliate</name>
    <dbReference type="NCBI Taxonomy" id="5949"/>
    <lineage>
        <taxon>Eukaryota</taxon>
        <taxon>Sar</taxon>
        <taxon>Alveolata</taxon>
        <taxon>Ciliophora</taxon>
        <taxon>Intramacronucleata</taxon>
        <taxon>Spirotrichea</taxon>
        <taxon>Stichotrichia</taxon>
        <taxon>Sporadotrichida</taxon>
        <taxon>Oxytrichidae</taxon>
        <taxon>Stylonychinae</taxon>
        <taxon>Stylonychia</taxon>
    </lineage>
</organism>
<evidence type="ECO:0000313" key="4">
    <source>
        <dbReference type="Proteomes" id="UP000039865"/>
    </source>
</evidence>
<accession>A0A078AM35</accession>
<evidence type="ECO:0000256" key="1">
    <source>
        <dbReference type="SAM" id="MobiDB-lite"/>
    </source>
</evidence>
<keyword evidence="2" id="KW-0472">Membrane</keyword>
<proteinExistence type="predicted"/>
<feature type="transmembrane region" description="Helical" evidence="2">
    <location>
        <begin position="528"/>
        <end position="544"/>
    </location>
</feature>
<dbReference type="PANTHER" id="PTHR11319">
    <property type="entry name" value="G PROTEIN-COUPLED RECEPTOR-RELATED"/>
    <property type="match status" value="1"/>
</dbReference>
<protein>
    <recommendedName>
        <fullName evidence="5">Transmembrane protein</fullName>
    </recommendedName>
</protein>
<reference evidence="3 4" key="1">
    <citation type="submission" date="2014-06" db="EMBL/GenBank/DDBJ databases">
        <authorList>
            <person name="Swart Estienne"/>
        </authorList>
    </citation>
    <scope>NUCLEOTIDE SEQUENCE [LARGE SCALE GENOMIC DNA]</scope>
    <source>
        <strain evidence="3 4">130c</strain>
    </source>
</reference>
<dbReference type="OrthoDB" id="77931at2759"/>
<feature type="region of interest" description="Disordered" evidence="1">
    <location>
        <begin position="778"/>
        <end position="799"/>
    </location>
</feature>